<keyword evidence="5" id="KW-0249">Electron transport</keyword>
<proteinExistence type="predicted"/>
<dbReference type="Proteomes" id="UP000070529">
    <property type="component" value="Unassembled WGS sequence"/>
</dbReference>
<keyword evidence="6 7" id="KW-0186">Copper</keyword>
<name>A0A135I4B5_9GAMM</name>
<protein>
    <submittedName>
        <fullName evidence="9">Pseudoazurin</fullName>
    </submittedName>
</protein>
<feature type="binding site" evidence="7">
    <location>
        <position position="96"/>
    </location>
    <ligand>
        <name>Cu cation</name>
        <dbReference type="ChEBI" id="CHEBI:23378"/>
    </ligand>
</feature>
<feature type="binding site" evidence="7">
    <location>
        <position position="93"/>
    </location>
    <ligand>
        <name>Cu cation</name>
        <dbReference type="ChEBI" id="CHEBI:23378"/>
    </ligand>
</feature>
<gene>
    <name evidence="9" type="ORF">ATN88_10535</name>
</gene>
<dbReference type="PRINTS" id="PR00155">
    <property type="entry name" value="AMICYANIN"/>
</dbReference>
<sequence>MYKRIILSFCLFWGLVGQSVAEEEYEIRAVGVKFDPLFVVIEPGDRVSWTNMPAHLIETIDVMVPEGTDKILTEMGVDVSFVFDNEGVYVYKCTPHWGARMGGIILVGNPDNINGIIDAYFEEIKKDKSLLPAKGLLKKFRKHLEKEGLL</sequence>
<dbReference type="RefSeq" id="WP_067419496.1">
    <property type="nucleotide sequence ID" value="NZ_LNTY01000055.1"/>
</dbReference>
<evidence type="ECO:0000256" key="3">
    <source>
        <dbReference type="ARBA" id="ARBA00022723"/>
    </source>
</evidence>
<evidence type="ECO:0000259" key="8">
    <source>
        <dbReference type="Pfam" id="PF00127"/>
    </source>
</evidence>
<dbReference type="InterPro" id="IPR002386">
    <property type="entry name" value="Amicyanin/Pseudoazurin"/>
</dbReference>
<feature type="binding site" evidence="7">
    <location>
        <position position="101"/>
    </location>
    <ligand>
        <name>Cu cation</name>
        <dbReference type="ChEBI" id="CHEBI:23378"/>
    </ligand>
</feature>
<dbReference type="InterPro" id="IPR008972">
    <property type="entry name" value="Cupredoxin"/>
</dbReference>
<dbReference type="OrthoDB" id="9757546at2"/>
<evidence type="ECO:0000256" key="5">
    <source>
        <dbReference type="ARBA" id="ARBA00022982"/>
    </source>
</evidence>
<evidence type="ECO:0000256" key="2">
    <source>
        <dbReference type="ARBA" id="ARBA00022448"/>
    </source>
</evidence>
<dbReference type="GO" id="GO:0042597">
    <property type="term" value="C:periplasmic space"/>
    <property type="evidence" value="ECO:0007669"/>
    <property type="project" value="UniProtKB-SubCell"/>
</dbReference>
<keyword evidence="4" id="KW-0574">Periplasm</keyword>
<comment type="subcellular location">
    <subcellularLocation>
        <location evidence="1">Periplasm</location>
    </subcellularLocation>
</comment>
<dbReference type="SUPFAM" id="SSF49503">
    <property type="entry name" value="Cupredoxins"/>
    <property type="match status" value="1"/>
</dbReference>
<feature type="domain" description="Blue (type 1) copper" evidence="8">
    <location>
        <begin position="28"/>
        <end position="107"/>
    </location>
</feature>
<reference evidence="9 10" key="1">
    <citation type="submission" date="2015-11" db="EMBL/GenBank/DDBJ databases">
        <title>Genomic Taxonomy of the Vibrionaceae.</title>
        <authorList>
            <person name="Gomez-Gil B."/>
            <person name="Enciso-Ibarra J."/>
        </authorList>
    </citation>
    <scope>NUCLEOTIDE SEQUENCE [LARGE SCALE GENOMIC DNA]</scope>
    <source>
        <strain evidence="9 10">CAIM 912</strain>
    </source>
</reference>
<dbReference type="Gene3D" id="2.60.40.420">
    <property type="entry name" value="Cupredoxins - blue copper proteins"/>
    <property type="match status" value="1"/>
</dbReference>
<comment type="caution">
    <text evidence="9">The sequence shown here is derived from an EMBL/GenBank/DDBJ whole genome shotgun (WGS) entry which is preliminary data.</text>
</comment>
<dbReference type="InterPro" id="IPR000923">
    <property type="entry name" value="BlueCu_1"/>
</dbReference>
<keyword evidence="3 7" id="KW-0479">Metal-binding</keyword>
<comment type="cofactor">
    <cofactor evidence="7">
        <name>Cu cation</name>
        <dbReference type="ChEBI" id="CHEBI:23378"/>
    </cofactor>
    <text evidence="7">Binds 1 copper ion per subunit.</text>
</comment>
<evidence type="ECO:0000256" key="4">
    <source>
        <dbReference type="ARBA" id="ARBA00022764"/>
    </source>
</evidence>
<dbReference type="EMBL" id="LNTY01000055">
    <property type="protein sequence ID" value="KXF80267.1"/>
    <property type="molecule type" value="Genomic_DNA"/>
</dbReference>
<keyword evidence="2" id="KW-0813">Transport</keyword>
<dbReference type="Pfam" id="PF00127">
    <property type="entry name" value="Copper-bind"/>
    <property type="match status" value="1"/>
</dbReference>
<organism evidence="9 10">
    <name type="scientific">Enterovibrio coralii</name>
    <dbReference type="NCBI Taxonomy" id="294935"/>
    <lineage>
        <taxon>Bacteria</taxon>
        <taxon>Pseudomonadati</taxon>
        <taxon>Pseudomonadota</taxon>
        <taxon>Gammaproteobacteria</taxon>
        <taxon>Vibrionales</taxon>
        <taxon>Vibrionaceae</taxon>
        <taxon>Enterovibrio</taxon>
    </lineage>
</organism>
<evidence type="ECO:0000256" key="7">
    <source>
        <dbReference type="PIRSR" id="PIRSR602386-1"/>
    </source>
</evidence>
<dbReference type="AlphaFoldDB" id="A0A135I4B5"/>
<keyword evidence="10" id="KW-1185">Reference proteome</keyword>
<dbReference type="GO" id="GO:0005507">
    <property type="term" value="F:copper ion binding"/>
    <property type="evidence" value="ECO:0007669"/>
    <property type="project" value="InterPro"/>
</dbReference>
<evidence type="ECO:0000313" key="9">
    <source>
        <dbReference type="EMBL" id="KXF80267.1"/>
    </source>
</evidence>
<accession>A0A135I4B5</accession>
<feature type="binding site" evidence="7">
    <location>
        <position position="55"/>
    </location>
    <ligand>
        <name>Cu cation</name>
        <dbReference type="ChEBI" id="CHEBI:23378"/>
    </ligand>
</feature>
<dbReference type="GO" id="GO:0009055">
    <property type="term" value="F:electron transfer activity"/>
    <property type="evidence" value="ECO:0007669"/>
    <property type="project" value="InterPro"/>
</dbReference>
<evidence type="ECO:0000313" key="10">
    <source>
        <dbReference type="Proteomes" id="UP000070529"/>
    </source>
</evidence>
<dbReference type="STRING" id="294935.ATN88_10535"/>
<evidence type="ECO:0000256" key="1">
    <source>
        <dbReference type="ARBA" id="ARBA00004418"/>
    </source>
</evidence>
<evidence type="ECO:0000256" key="6">
    <source>
        <dbReference type="ARBA" id="ARBA00023008"/>
    </source>
</evidence>